<dbReference type="EMBL" id="JACCFS010000001">
    <property type="protein sequence ID" value="NYJ37279.1"/>
    <property type="molecule type" value="Genomic_DNA"/>
</dbReference>
<evidence type="ECO:0000256" key="1">
    <source>
        <dbReference type="SAM" id="Coils"/>
    </source>
</evidence>
<name>A0A7Z0JDA9_9ACTN</name>
<evidence type="ECO:0008006" key="5">
    <source>
        <dbReference type="Google" id="ProtNLM"/>
    </source>
</evidence>
<evidence type="ECO:0000313" key="3">
    <source>
        <dbReference type="EMBL" id="NYJ37279.1"/>
    </source>
</evidence>
<proteinExistence type="predicted"/>
<dbReference type="Proteomes" id="UP000572051">
    <property type="component" value="Unassembled WGS sequence"/>
</dbReference>
<protein>
    <recommendedName>
        <fullName evidence="5">Secreted protein</fullName>
    </recommendedName>
</protein>
<accession>A0A7Z0JDA9</accession>
<dbReference type="RefSeq" id="WP_179827878.1">
    <property type="nucleotide sequence ID" value="NZ_JACCFS010000001.1"/>
</dbReference>
<organism evidence="3 4">
    <name type="scientific">Nocardiopsis aegyptia</name>
    <dbReference type="NCBI Taxonomy" id="220378"/>
    <lineage>
        <taxon>Bacteria</taxon>
        <taxon>Bacillati</taxon>
        <taxon>Actinomycetota</taxon>
        <taxon>Actinomycetes</taxon>
        <taxon>Streptosporangiales</taxon>
        <taxon>Nocardiopsidaceae</taxon>
        <taxon>Nocardiopsis</taxon>
    </lineage>
</organism>
<comment type="caution">
    <text evidence="3">The sequence shown here is derived from an EMBL/GenBank/DDBJ whole genome shotgun (WGS) entry which is preliminary data.</text>
</comment>
<dbReference type="AlphaFoldDB" id="A0A7Z0JDA9"/>
<evidence type="ECO:0000313" key="4">
    <source>
        <dbReference type="Proteomes" id="UP000572051"/>
    </source>
</evidence>
<gene>
    <name evidence="3" type="ORF">HNR10_005160</name>
</gene>
<evidence type="ECO:0000256" key="2">
    <source>
        <dbReference type="SAM" id="MobiDB-lite"/>
    </source>
</evidence>
<keyword evidence="1" id="KW-0175">Coiled coil</keyword>
<reference evidence="3 4" key="1">
    <citation type="submission" date="2020-07" db="EMBL/GenBank/DDBJ databases">
        <title>Sequencing the genomes of 1000 actinobacteria strains.</title>
        <authorList>
            <person name="Klenk H.-P."/>
        </authorList>
    </citation>
    <scope>NUCLEOTIDE SEQUENCE [LARGE SCALE GENOMIC DNA]</scope>
    <source>
        <strain evidence="3 4">DSM 44442</strain>
    </source>
</reference>
<feature type="coiled-coil region" evidence="1">
    <location>
        <begin position="35"/>
        <end position="66"/>
    </location>
</feature>
<sequence length="99" mass="10919">MIGRLFYLAAGAALGGYAVHRFNRARRAMSPGGLADRVEGQVTEYRGALRELNEDLADAVRDQEAELLRRYAPRKGRRALPEPDADGRFQYQAPSPSSG</sequence>
<keyword evidence="4" id="KW-1185">Reference proteome</keyword>
<feature type="region of interest" description="Disordered" evidence="2">
    <location>
        <begin position="72"/>
        <end position="99"/>
    </location>
</feature>